<sequence length="103" mass="10462">MSWGTSPEMRCRGTYTGKSLSGPPGVPVPADRNPTAIQALSSLSARPGSRGGNPHRDMGRRPGRRPVGGPASQGAFFSARVSGGAAAAQRASTGTKSRSTTPV</sequence>
<evidence type="ECO:0000313" key="2">
    <source>
        <dbReference type="EMBL" id="GAA2481392.1"/>
    </source>
</evidence>
<feature type="compositionally biased region" description="Polar residues" evidence="1">
    <location>
        <begin position="35"/>
        <end position="44"/>
    </location>
</feature>
<reference evidence="2 3" key="1">
    <citation type="journal article" date="2019" name="Int. J. Syst. Evol. Microbiol.">
        <title>The Global Catalogue of Microorganisms (GCM) 10K type strain sequencing project: providing services to taxonomists for standard genome sequencing and annotation.</title>
        <authorList>
            <consortium name="The Broad Institute Genomics Platform"/>
            <consortium name="The Broad Institute Genome Sequencing Center for Infectious Disease"/>
            <person name="Wu L."/>
            <person name="Ma J."/>
        </authorList>
    </citation>
    <scope>NUCLEOTIDE SEQUENCE [LARGE SCALE GENOMIC DNA]</scope>
    <source>
        <strain evidence="2 3">JCM 6923</strain>
    </source>
</reference>
<gene>
    <name evidence="2" type="ORF">GCM10010422_27620</name>
</gene>
<organism evidence="2 3">
    <name type="scientific">Streptomyces graminearus</name>
    <dbReference type="NCBI Taxonomy" id="284030"/>
    <lineage>
        <taxon>Bacteria</taxon>
        <taxon>Bacillati</taxon>
        <taxon>Actinomycetota</taxon>
        <taxon>Actinomycetes</taxon>
        <taxon>Kitasatosporales</taxon>
        <taxon>Streptomycetaceae</taxon>
        <taxon>Streptomyces</taxon>
    </lineage>
</organism>
<proteinExistence type="predicted"/>
<dbReference type="EMBL" id="BAAATL010000011">
    <property type="protein sequence ID" value="GAA2481392.1"/>
    <property type="molecule type" value="Genomic_DNA"/>
</dbReference>
<evidence type="ECO:0000313" key="3">
    <source>
        <dbReference type="Proteomes" id="UP001501721"/>
    </source>
</evidence>
<feature type="compositionally biased region" description="Polar residues" evidence="1">
    <location>
        <begin position="90"/>
        <end position="103"/>
    </location>
</feature>
<keyword evidence="3" id="KW-1185">Reference proteome</keyword>
<comment type="caution">
    <text evidence="2">The sequence shown here is derived from an EMBL/GenBank/DDBJ whole genome shotgun (WGS) entry which is preliminary data.</text>
</comment>
<evidence type="ECO:0000256" key="1">
    <source>
        <dbReference type="SAM" id="MobiDB-lite"/>
    </source>
</evidence>
<name>A0ABN3LBY2_9ACTN</name>
<protein>
    <submittedName>
        <fullName evidence="2">Uncharacterized protein</fullName>
    </submittedName>
</protein>
<dbReference type="Proteomes" id="UP001501721">
    <property type="component" value="Unassembled WGS sequence"/>
</dbReference>
<feature type="region of interest" description="Disordered" evidence="1">
    <location>
        <begin position="1"/>
        <end position="103"/>
    </location>
</feature>
<accession>A0ABN3LBY2</accession>